<evidence type="ECO:0000313" key="2">
    <source>
        <dbReference type="EMBL" id="CRK28533.1"/>
    </source>
</evidence>
<dbReference type="EMBL" id="CVQI01021112">
    <property type="protein sequence ID" value="CRK28533.1"/>
    <property type="molecule type" value="Genomic_DNA"/>
</dbReference>
<dbReference type="Gene3D" id="3.30.70.930">
    <property type="match status" value="1"/>
</dbReference>
<gene>
    <name evidence="2" type="ORF">BN1723_003581</name>
</gene>
<dbReference type="Proteomes" id="UP000045706">
    <property type="component" value="Unassembled WGS sequence"/>
</dbReference>
<dbReference type="SUPFAM" id="SSF89957">
    <property type="entry name" value="MTH1187/YkoF-like"/>
    <property type="match status" value="1"/>
</dbReference>
<accession>A0A0G4M2K3</accession>
<organism evidence="2 3">
    <name type="scientific">Verticillium longisporum</name>
    <name type="common">Verticillium dahliae var. longisporum</name>
    <dbReference type="NCBI Taxonomy" id="100787"/>
    <lineage>
        <taxon>Eukaryota</taxon>
        <taxon>Fungi</taxon>
        <taxon>Dikarya</taxon>
        <taxon>Ascomycota</taxon>
        <taxon>Pezizomycotina</taxon>
        <taxon>Sordariomycetes</taxon>
        <taxon>Hypocreomycetidae</taxon>
        <taxon>Glomerellales</taxon>
        <taxon>Plectosphaerellaceae</taxon>
        <taxon>Verticillium</taxon>
    </lineage>
</organism>
<sequence length="132" mass="14432">MSATMAPVQAINVLDPMRLRQRAQRPTPTPSHRRTRQHAKSPLSRSETPSTDDRPADALSMDEDALLDLCDSVRASLRDSQTLGARASHVGVVRVQSSMRVGTRTDKKQPFEDKVKRVEALLKEGDSAGTGA</sequence>
<dbReference type="AlphaFoldDB" id="A0A0G4M2K3"/>
<dbReference type="InterPro" id="IPR029756">
    <property type="entry name" value="MTH1187/YkoF-like"/>
</dbReference>
<feature type="region of interest" description="Disordered" evidence="1">
    <location>
        <begin position="1"/>
        <end position="60"/>
    </location>
</feature>
<name>A0A0G4M2K3_VERLO</name>
<proteinExistence type="predicted"/>
<evidence type="ECO:0000256" key="1">
    <source>
        <dbReference type="SAM" id="MobiDB-lite"/>
    </source>
</evidence>
<evidence type="ECO:0000313" key="3">
    <source>
        <dbReference type="Proteomes" id="UP000045706"/>
    </source>
</evidence>
<reference evidence="3" key="1">
    <citation type="submission" date="2015-05" db="EMBL/GenBank/DDBJ databases">
        <authorList>
            <person name="Fogelqvist Johan"/>
        </authorList>
    </citation>
    <scope>NUCLEOTIDE SEQUENCE [LARGE SCALE GENOMIC DNA]</scope>
</reference>
<protein>
    <submittedName>
        <fullName evidence="2">Uncharacterized protein</fullName>
    </submittedName>
</protein>